<dbReference type="SUPFAM" id="SSF48452">
    <property type="entry name" value="TPR-like"/>
    <property type="match status" value="2"/>
</dbReference>
<dbReference type="RefSeq" id="WP_139626450.1">
    <property type="nucleotide sequence ID" value="NZ_VDCI01000003.1"/>
</dbReference>
<dbReference type="Proteomes" id="UP000309544">
    <property type="component" value="Unassembled WGS sequence"/>
</dbReference>
<protein>
    <submittedName>
        <fullName evidence="2">Uncharacterized protein</fullName>
    </submittedName>
</protein>
<dbReference type="EMBL" id="VDCI01000003">
    <property type="protein sequence ID" value="TNJ36977.1"/>
    <property type="molecule type" value="Genomic_DNA"/>
</dbReference>
<dbReference type="Gene3D" id="1.25.40.10">
    <property type="entry name" value="Tetratricopeptide repeat domain"/>
    <property type="match status" value="2"/>
</dbReference>
<name>A0A5C4S1I4_PROVB</name>
<evidence type="ECO:0000313" key="3">
    <source>
        <dbReference type="Proteomes" id="UP000309544"/>
    </source>
</evidence>
<reference evidence="2 3" key="1">
    <citation type="submission" date="2019-05" db="EMBL/GenBank/DDBJ databases">
        <title>Draft Whole-Genome sequence of the green sulfur bacterium Prosthecochloris vibrioformis DSM 260.</title>
        <authorList>
            <person name="Meyer T.E."/>
            <person name="Kyndt J.A."/>
        </authorList>
    </citation>
    <scope>NUCLEOTIDE SEQUENCE [LARGE SCALE GENOMIC DNA]</scope>
    <source>
        <strain evidence="2 3">DSM 260</strain>
    </source>
</reference>
<dbReference type="AlphaFoldDB" id="A0A5C4S1I4"/>
<proteinExistence type="predicted"/>
<gene>
    <name evidence="2" type="ORF">FGF68_05225</name>
</gene>
<feature type="transmembrane region" description="Helical" evidence="1">
    <location>
        <begin position="7"/>
        <end position="27"/>
    </location>
</feature>
<sequence>MNKSVKLRIIIILSLLILTAGLGYYSVSTIRDSIKKSRNQQALTDAAKLLEEGRPARAFDIIRMRDQTLLDTQDHWLNLEIQALRKLGNIERLRALYEKHPEAFKKHEEVSMMIARSLLATGDQKAYTALRQEWENRKSLPGIWFALDVDALIQQGKRAEAIKLLQESTLDGNAEAIRLNRLALLTAPDNMLKAWQYLEQAYRIDPKNPDVRSFRAHMLERMGKQRMARIEYVAAHLAKPENPLYRDQLGEFYRRNGQLALALQTWSRDINDQSADFIRIKALFWSHVATPASIEKANKADLFGKLSSLVLYLQELPEGIFWNEEQFEQEVANREALLAKHQETYWLRILQLLKSGKETEAYDLILSHPFKRSSWNPELERALERVLAFRLERPQSIDIDSFFAHTPKNSRKHQLFAQLEEMATSSTASPELSRLMQSEEAFAAVFMAGGWLEAALQLHEMEIIPADFPEWVAYGITQSLRFNRGNSEALAFARKQLQTKNMSMLMADIMITDGNVDTGIAELEKLAKLDAVTGYRAALILSQAYLEKNEPEKARAALELQPKLSTSITGREIKARILLAEGKRELAGKLYASISDTSNEAKAYLARQAFQEKQWKTARELTLELQQEFPDNMQLRRNLMTISEEEQAK</sequence>
<organism evidence="2 3">
    <name type="scientific">Prosthecochloris vibrioformis</name>
    <name type="common">Chlorobium vibrioforme</name>
    <dbReference type="NCBI Taxonomy" id="1098"/>
    <lineage>
        <taxon>Bacteria</taxon>
        <taxon>Pseudomonadati</taxon>
        <taxon>Chlorobiota</taxon>
        <taxon>Chlorobiia</taxon>
        <taxon>Chlorobiales</taxon>
        <taxon>Chlorobiaceae</taxon>
        <taxon>Prosthecochloris</taxon>
    </lineage>
</organism>
<keyword evidence="1" id="KW-0472">Membrane</keyword>
<keyword evidence="3" id="KW-1185">Reference proteome</keyword>
<keyword evidence="1" id="KW-0812">Transmembrane</keyword>
<comment type="caution">
    <text evidence="2">The sequence shown here is derived from an EMBL/GenBank/DDBJ whole genome shotgun (WGS) entry which is preliminary data.</text>
</comment>
<dbReference type="InterPro" id="IPR011990">
    <property type="entry name" value="TPR-like_helical_dom_sf"/>
</dbReference>
<evidence type="ECO:0000256" key="1">
    <source>
        <dbReference type="SAM" id="Phobius"/>
    </source>
</evidence>
<accession>A0A5C4S1I4</accession>
<keyword evidence="1" id="KW-1133">Transmembrane helix</keyword>
<evidence type="ECO:0000313" key="2">
    <source>
        <dbReference type="EMBL" id="TNJ36977.1"/>
    </source>
</evidence>